<feature type="region of interest" description="Disordered" evidence="2">
    <location>
        <begin position="43"/>
        <end position="154"/>
    </location>
</feature>
<comment type="caution">
    <text evidence="4">The sequence shown here is derived from an EMBL/GenBank/DDBJ whole genome shotgun (WGS) entry which is preliminary data.</text>
</comment>
<feature type="coiled-coil region" evidence="1">
    <location>
        <begin position="558"/>
        <end position="592"/>
    </location>
</feature>
<feature type="compositionally biased region" description="Acidic residues" evidence="2">
    <location>
        <begin position="433"/>
        <end position="442"/>
    </location>
</feature>
<evidence type="ECO:0000256" key="2">
    <source>
        <dbReference type="SAM" id="MobiDB-lite"/>
    </source>
</evidence>
<gene>
    <name evidence="4" type="ORF">RHGRI_030408</name>
</gene>
<proteinExistence type="predicted"/>
<sequence>MLMARAAINNLMRIFLVSSAAQIYPVVLMLNLAVIGLTQLQKVSPAASEDSEDEVPIGQYLGKKPRVGSPEKEAETTALAPSVAVFDSGETEESEESNGSEATTEWQPEGEESGDNGNGTDEASDSDDEDSLEPEESARDIDLESVGEKEDEEMVVAEQVEQVAGPTDRVASPTDRVAVLRDAEEDDVDDLQVHAEVERPEVGTGAGKLVQAVTRAVAQAEARETVADNGAGTLPPSTEVESQTGQDTRPVLDINIPVPDLEAQGPATIAEPRDPVASALGPSEIPPSSLALCDPGNPVLEMPPQTELDQMQLITVDDIFNELGPNTQFPFPPPTLVQAPFSYVLPAGSAALPAGLAMVSPVTSSMPLYSTGRPFIDVMATGPSQPHVENVLMSSSSSGSSADLALQLYPRPPGPSEEAPGTGGSGVGNGDGDGNEESESGGEESSVSTEEDADSPLKIHHLSKEDRRAIRKLLHLYPQTLANFTLQSCVGKVMLLGMMTFIGGLMDYHVEEFNLASYKAAVESIEDFALSGIDLSWVKARLDVAAVVREKGIEFAKMVAAEDALEKAKHNLMEAEIRLEEAQKAVEQSKAVVA</sequence>
<feature type="compositionally biased region" description="Basic and acidic residues" evidence="2">
    <location>
        <begin position="136"/>
        <end position="148"/>
    </location>
</feature>
<evidence type="ECO:0000256" key="1">
    <source>
        <dbReference type="SAM" id="Coils"/>
    </source>
</evidence>
<accession>A0AAV6IS34</accession>
<name>A0AAV6IS34_9ERIC</name>
<evidence type="ECO:0000313" key="4">
    <source>
        <dbReference type="EMBL" id="KAG5530030.1"/>
    </source>
</evidence>
<feature type="region of interest" description="Disordered" evidence="2">
    <location>
        <begin position="224"/>
        <end position="252"/>
    </location>
</feature>
<feature type="compositionally biased region" description="Polar residues" evidence="2">
    <location>
        <begin position="235"/>
        <end position="247"/>
    </location>
</feature>
<evidence type="ECO:0000256" key="3">
    <source>
        <dbReference type="SAM" id="Phobius"/>
    </source>
</evidence>
<feature type="transmembrane region" description="Helical" evidence="3">
    <location>
        <begin position="12"/>
        <end position="37"/>
    </location>
</feature>
<evidence type="ECO:0000313" key="5">
    <source>
        <dbReference type="Proteomes" id="UP000823749"/>
    </source>
</evidence>
<dbReference type="Proteomes" id="UP000823749">
    <property type="component" value="Chromosome 10"/>
</dbReference>
<keyword evidence="3" id="KW-1133">Transmembrane helix</keyword>
<keyword evidence="5" id="KW-1185">Reference proteome</keyword>
<reference evidence="4" key="1">
    <citation type="submission" date="2020-08" db="EMBL/GenBank/DDBJ databases">
        <title>Plant Genome Project.</title>
        <authorList>
            <person name="Zhang R.-G."/>
        </authorList>
    </citation>
    <scope>NUCLEOTIDE SEQUENCE</scope>
    <source>
        <strain evidence="4">WSP0</strain>
        <tissue evidence="4">Leaf</tissue>
    </source>
</reference>
<feature type="compositionally biased region" description="Acidic residues" evidence="2">
    <location>
        <begin position="122"/>
        <end position="135"/>
    </location>
</feature>
<feature type="compositionally biased region" description="Gly residues" evidence="2">
    <location>
        <begin position="421"/>
        <end position="432"/>
    </location>
</feature>
<organism evidence="4 5">
    <name type="scientific">Rhododendron griersonianum</name>
    <dbReference type="NCBI Taxonomy" id="479676"/>
    <lineage>
        <taxon>Eukaryota</taxon>
        <taxon>Viridiplantae</taxon>
        <taxon>Streptophyta</taxon>
        <taxon>Embryophyta</taxon>
        <taxon>Tracheophyta</taxon>
        <taxon>Spermatophyta</taxon>
        <taxon>Magnoliopsida</taxon>
        <taxon>eudicotyledons</taxon>
        <taxon>Gunneridae</taxon>
        <taxon>Pentapetalae</taxon>
        <taxon>asterids</taxon>
        <taxon>Ericales</taxon>
        <taxon>Ericaceae</taxon>
        <taxon>Ericoideae</taxon>
        <taxon>Rhodoreae</taxon>
        <taxon>Rhododendron</taxon>
    </lineage>
</organism>
<feature type="compositionally biased region" description="Acidic residues" evidence="2">
    <location>
        <begin position="89"/>
        <end position="98"/>
    </location>
</feature>
<feature type="region of interest" description="Disordered" evidence="2">
    <location>
        <begin position="387"/>
        <end position="461"/>
    </location>
</feature>
<protein>
    <submittedName>
        <fullName evidence="4">Uncharacterized protein</fullName>
    </submittedName>
</protein>
<keyword evidence="1" id="KW-0175">Coiled coil</keyword>
<dbReference type="AlphaFoldDB" id="A0AAV6IS34"/>
<keyword evidence="3" id="KW-0812">Transmembrane</keyword>
<keyword evidence="3" id="KW-0472">Membrane</keyword>
<dbReference type="EMBL" id="JACTNZ010000010">
    <property type="protein sequence ID" value="KAG5530030.1"/>
    <property type="molecule type" value="Genomic_DNA"/>
</dbReference>